<sequence>MGVVGDCQGSALHHWGRRYPRHPRGRRRMQSRKSLAQGPSHPCIPTAPPLKPISAVSTPAWSLPASPRGEVAQQTHPLPPCLAGGTSLLLATPGVVLEPICEWFWGLQAEPLLLCSPHEPPEQTVCPAA</sequence>
<name>A0ABN8YXT9_RANTA</name>
<protein>
    <submittedName>
        <fullName evidence="2">Uncharacterized protein</fullName>
    </submittedName>
</protein>
<dbReference type="Proteomes" id="UP001176941">
    <property type="component" value="Chromosome 23"/>
</dbReference>
<feature type="region of interest" description="Disordered" evidence="1">
    <location>
        <begin position="15"/>
        <end position="49"/>
    </location>
</feature>
<organism evidence="2 3">
    <name type="scientific">Rangifer tarandus platyrhynchus</name>
    <name type="common">Svalbard reindeer</name>
    <dbReference type="NCBI Taxonomy" id="3082113"/>
    <lineage>
        <taxon>Eukaryota</taxon>
        <taxon>Metazoa</taxon>
        <taxon>Chordata</taxon>
        <taxon>Craniata</taxon>
        <taxon>Vertebrata</taxon>
        <taxon>Euteleostomi</taxon>
        <taxon>Mammalia</taxon>
        <taxon>Eutheria</taxon>
        <taxon>Laurasiatheria</taxon>
        <taxon>Artiodactyla</taxon>
        <taxon>Ruminantia</taxon>
        <taxon>Pecora</taxon>
        <taxon>Cervidae</taxon>
        <taxon>Odocoileinae</taxon>
        <taxon>Rangifer</taxon>
    </lineage>
</organism>
<accession>A0ABN8YXT9</accession>
<proteinExistence type="predicted"/>
<feature type="compositionally biased region" description="Basic residues" evidence="1">
    <location>
        <begin position="15"/>
        <end position="31"/>
    </location>
</feature>
<evidence type="ECO:0000256" key="1">
    <source>
        <dbReference type="SAM" id="MobiDB-lite"/>
    </source>
</evidence>
<keyword evidence="3" id="KW-1185">Reference proteome</keyword>
<evidence type="ECO:0000313" key="3">
    <source>
        <dbReference type="Proteomes" id="UP001176941"/>
    </source>
</evidence>
<feature type="region of interest" description="Disordered" evidence="1">
    <location>
        <begin position="58"/>
        <end position="77"/>
    </location>
</feature>
<evidence type="ECO:0000313" key="2">
    <source>
        <dbReference type="EMBL" id="CAI9164716.1"/>
    </source>
</evidence>
<reference evidence="2" key="1">
    <citation type="submission" date="2023-04" db="EMBL/GenBank/DDBJ databases">
        <authorList>
            <consortium name="ELIXIR-Norway"/>
        </authorList>
    </citation>
    <scope>NUCLEOTIDE SEQUENCE [LARGE SCALE GENOMIC DNA]</scope>
</reference>
<dbReference type="EMBL" id="OX459959">
    <property type="protein sequence ID" value="CAI9164716.1"/>
    <property type="molecule type" value="Genomic_DNA"/>
</dbReference>
<gene>
    <name evidence="2" type="ORF">MRATA1EN1_LOCUS13678</name>
</gene>